<sequence>MWRYYFINSTYLILKIFFVPPPPFFKNIFGFL</sequence>
<name>A4TTV1_9PROT</name>
<dbReference type="AlphaFoldDB" id="A4TTV1"/>
<reference evidence="1" key="1">
    <citation type="journal article" date="2007" name="J. Bacteriol.">
        <title>Comparative genome analysis of four magnetotactic bacteria reveals a complex set of group-specific genes implicated in magnetosome biomineralization and function.</title>
        <authorList>
            <person name="Richter M."/>
            <person name="Kube M."/>
            <person name="Bazylinski D.A."/>
            <person name="Lombardot T."/>
            <person name="Gloeckner F.O."/>
            <person name="Reinhardt R."/>
            <person name="Schueler D."/>
        </authorList>
    </citation>
    <scope>NUCLEOTIDE SEQUENCE</scope>
    <source>
        <strain evidence="1">MSR-1</strain>
    </source>
</reference>
<dbReference type="EMBL" id="CU459003">
    <property type="protein sequence ID" value="CAM74058.1"/>
    <property type="molecule type" value="Genomic_DNA"/>
</dbReference>
<organism evidence="1">
    <name type="scientific">Magnetospirillum gryphiswaldense</name>
    <dbReference type="NCBI Taxonomy" id="55518"/>
    <lineage>
        <taxon>Bacteria</taxon>
        <taxon>Pseudomonadati</taxon>
        <taxon>Pseudomonadota</taxon>
        <taxon>Alphaproteobacteria</taxon>
        <taxon>Rhodospirillales</taxon>
        <taxon>Rhodospirillaceae</taxon>
        <taxon>Magnetospirillum</taxon>
    </lineage>
</organism>
<accession>A4TTV1</accession>
<gene>
    <name evidence="1" type="ORF">MGR_2120</name>
</gene>
<proteinExistence type="predicted"/>
<evidence type="ECO:0000313" key="1">
    <source>
        <dbReference type="EMBL" id="CAM74058.1"/>
    </source>
</evidence>
<protein>
    <submittedName>
        <fullName evidence="1">Uncharacterized protein</fullName>
    </submittedName>
</protein>